<reference evidence="11" key="1">
    <citation type="submission" date="2018-07" db="EMBL/GenBank/DDBJ databases">
        <authorList>
            <person name="Safronova V.I."/>
            <person name="Chirak E.R."/>
            <person name="Sazanova A.L."/>
        </authorList>
    </citation>
    <scope>NUCLEOTIDE SEQUENCE [LARGE SCALE GENOMIC DNA]</scope>
    <source>
        <strain evidence="11">RCAM04685</strain>
    </source>
</reference>
<dbReference type="OrthoDB" id="9815533at2"/>
<evidence type="ECO:0000256" key="5">
    <source>
        <dbReference type="ARBA" id="ARBA00022692"/>
    </source>
</evidence>
<dbReference type="PROSITE" id="PS50928">
    <property type="entry name" value="ABC_TM1"/>
    <property type="match status" value="1"/>
</dbReference>
<accession>A0A370L7C0</accession>
<feature type="transmembrane region" description="Helical" evidence="8">
    <location>
        <begin position="104"/>
        <end position="122"/>
    </location>
</feature>
<name>A0A370L7C0_9HYPH</name>
<keyword evidence="7 8" id="KW-0472">Membrane</keyword>
<dbReference type="PANTHER" id="PTHR43357">
    <property type="entry name" value="INNER MEMBRANE ABC TRANSPORTER PERMEASE PROTEIN YDCV"/>
    <property type="match status" value="1"/>
</dbReference>
<keyword evidence="6 8" id="KW-1133">Transmembrane helix</keyword>
<dbReference type="Pfam" id="PF00528">
    <property type="entry name" value="BPD_transp_1"/>
    <property type="match status" value="1"/>
</dbReference>
<keyword evidence="2 8" id="KW-0813">Transport</keyword>
<keyword evidence="11" id="KW-1185">Reference proteome</keyword>
<evidence type="ECO:0000313" key="11">
    <source>
        <dbReference type="Proteomes" id="UP000255207"/>
    </source>
</evidence>
<keyword evidence="5 8" id="KW-0812">Transmembrane</keyword>
<dbReference type="PANTHER" id="PTHR43357:SF4">
    <property type="entry name" value="INNER MEMBRANE ABC TRANSPORTER PERMEASE PROTEIN YDCV"/>
    <property type="match status" value="1"/>
</dbReference>
<comment type="caution">
    <text evidence="10">The sequence shown here is derived from an EMBL/GenBank/DDBJ whole genome shotgun (WGS) entry which is preliminary data.</text>
</comment>
<evidence type="ECO:0000256" key="3">
    <source>
        <dbReference type="ARBA" id="ARBA00022475"/>
    </source>
</evidence>
<evidence type="ECO:0000256" key="1">
    <source>
        <dbReference type="ARBA" id="ARBA00004429"/>
    </source>
</evidence>
<evidence type="ECO:0000256" key="8">
    <source>
        <dbReference type="RuleBase" id="RU363032"/>
    </source>
</evidence>
<dbReference type="Proteomes" id="UP000255207">
    <property type="component" value="Unassembled WGS sequence"/>
</dbReference>
<feature type="domain" description="ABC transmembrane type-1" evidence="9">
    <location>
        <begin position="66"/>
        <end position="254"/>
    </location>
</feature>
<dbReference type="SUPFAM" id="SSF161098">
    <property type="entry name" value="MetI-like"/>
    <property type="match status" value="1"/>
</dbReference>
<evidence type="ECO:0000313" key="10">
    <source>
        <dbReference type="EMBL" id="RDJ25511.1"/>
    </source>
</evidence>
<dbReference type="AlphaFoldDB" id="A0A370L7C0"/>
<dbReference type="InterPro" id="IPR000515">
    <property type="entry name" value="MetI-like"/>
</dbReference>
<dbReference type="CDD" id="cd06261">
    <property type="entry name" value="TM_PBP2"/>
    <property type="match status" value="1"/>
</dbReference>
<feature type="transmembrane region" description="Helical" evidence="8">
    <location>
        <begin position="70"/>
        <end position="92"/>
    </location>
</feature>
<evidence type="ECO:0000259" key="9">
    <source>
        <dbReference type="PROSITE" id="PS50928"/>
    </source>
</evidence>
<dbReference type="GO" id="GO:0005886">
    <property type="term" value="C:plasma membrane"/>
    <property type="evidence" value="ECO:0007669"/>
    <property type="project" value="UniProtKB-SubCell"/>
</dbReference>
<evidence type="ECO:0000256" key="2">
    <source>
        <dbReference type="ARBA" id="ARBA00022448"/>
    </source>
</evidence>
<evidence type="ECO:0000256" key="4">
    <source>
        <dbReference type="ARBA" id="ARBA00022519"/>
    </source>
</evidence>
<dbReference type="EMBL" id="QQTP01000005">
    <property type="protein sequence ID" value="RDJ25511.1"/>
    <property type="molecule type" value="Genomic_DNA"/>
</dbReference>
<dbReference type="Gene3D" id="1.10.3720.10">
    <property type="entry name" value="MetI-like"/>
    <property type="match status" value="1"/>
</dbReference>
<sequence>MSDAALTPTAPTRIASWVVICFLLLPLLVIVPISLTDQDYLSMPVDGISLRHYANLFTSREWLWSFTQSLIIASISTLLAVSLGTLCAIGCWRLGNRISEAVRLLMLLPMIVPTIVYVLGFYRLLVDLKLLGTYLGVIISHVVTGIPYVVVIVSTALASFDLRYDQAARSLGATMSQSIRLVLLPNIKAAVASSAIFAFIHSWDELLIVLFIAGRSIFTLPRRIWDGINDKLDPTMAAVATMLLLISAALLFLDLALRKRES</sequence>
<feature type="transmembrane region" description="Helical" evidence="8">
    <location>
        <begin position="14"/>
        <end position="35"/>
    </location>
</feature>
<dbReference type="InterPro" id="IPR035906">
    <property type="entry name" value="MetI-like_sf"/>
</dbReference>
<dbReference type="RefSeq" id="WP_114829557.1">
    <property type="nucleotide sequence ID" value="NZ_QQTO01000021.1"/>
</dbReference>
<comment type="subcellular location">
    <subcellularLocation>
        <location evidence="1">Cell inner membrane</location>
        <topology evidence="1">Multi-pass membrane protein</topology>
    </subcellularLocation>
    <subcellularLocation>
        <location evidence="8">Cell membrane</location>
        <topology evidence="8">Multi-pass membrane protein</topology>
    </subcellularLocation>
</comment>
<feature type="transmembrane region" description="Helical" evidence="8">
    <location>
        <begin position="237"/>
        <end position="257"/>
    </location>
</feature>
<feature type="transmembrane region" description="Helical" evidence="8">
    <location>
        <begin position="134"/>
        <end position="160"/>
    </location>
</feature>
<keyword evidence="3" id="KW-1003">Cell membrane</keyword>
<proteinExistence type="inferred from homology"/>
<feature type="transmembrane region" description="Helical" evidence="8">
    <location>
        <begin position="181"/>
        <end position="200"/>
    </location>
</feature>
<comment type="similarity">
    <text evidence="8">Belongs to the binding-protein-dependent transport system permease family.</text>
</comment>
<evidence type="ECO:0000256" key="6">
    <source>
        <dbReference type="ARBA" id="ARBA00022989"/>
    </source>
</evidence>
<protein>
    <submittedName>
        <fullName evidence="10">ABC transporter permease</fullName>
    </submittedName>
</protein>
<keyword evidence="4" id="KW-0997">Cell inner membrane</keyword>
<dbReference type="GO" id="GO:0055085">
    <property type="term" value="P:transmembrane transport"/>
    <property type="evidence" value="ECO:0007669"/>
    <property type="project" value="InterPro"/>
</dbReference>
<gene>
    <name evidence="10" type="ORF">DWE98_12395</name>
</gene>
<organism evidence="10 11">
    <name type="scientific">Bosea caraganae</name>
    <dbReference type="NCBI Taxonomy" id="2763117"/>
    <lineage>
        <taxon>Bacteria</taxon>
        <taxon>Pseudomonadati</taxon>
        <taxon>Pseudomonadota</taxon>
        <taxon>Alphaproteobacteria</taxon>
        <taxon>Hyphomicrobiales</taxon>
        <taxon>Boseaceae</taxon>
        <taxon>Bosea</taxon>
    </lineage>
</organism>
<evidence type="ECO:0000256" key="7">
    <source>
        <dbReference type="ARBA" id="ARBA00023136"/>
    </source>
</evidence>